<comment type="similarity">
    <text evidence="1 11">Belongs to the thymidylate kinase family.</text>
</comment>
<comment type="function">
    <text evidence="10 11">Phosphorylation of dTMP to form dTDP in both de novo and salvage pathways of dTTP synthesis.</text>
</comment>
<evidence type="ECO:0000313" key="14">
    <source>
        <dbReference type="Proteomes" id="UP000547674"/>
    </source>
</evidence>
<keyword evidence="7 11" id="KW-0418">Kinase</keyword>
<dbReference type="GO" id="GO:0005829">
    <property type="term" value="C:cytosol"/>
    <property type="evidence" value="ECO:0007669"/>
    <property type="project" value="TreeGrafter"/>
</dbReference>
<dbReference type="CDD" id="cd01672">
    <property type="entry name" value="TMPK"/>
    <property type="match status" value="1"/>
</dbReference>
<evidence type="ECO:0000313" key="13">
    <source>
        <dbReference type="EMBL" id="NNF05919.1"/>
    </source>
</evidence>
<dbReference type="PANTHER" id="PTHR10344">
    <property type="entry name" value="THYMIDYLATE KINASE"/>
    <property type="match status" value="1"/>
</dbReference>
<comment type="caution">
    <text evidence="13">The sequence shown here is derived from an EMBL/GenBank/DDBJ whole genome shotgun (WGS) entry which is preliminary data.</text>
</comment>
<evidence type="ECO:0000256" key="7">
    <source>
        <dbReference type="ARBA" id="ARBA00022777"/>
    </source>
</evidence>
<dbReference type="GO" id="GO:0006235">
    <property type="term" value="P:dTTP biosynthetic process"/>
    <property type="evidence" value="ECO:0007669"/>
    <property type="project" value="UniProtKB-UniRule"/>
</dbReference>
<organism evidence="13 14">
    <name type="scientific">Eiseniibacteriota bacterium</name>
    <dbReference type="NCBI Taxonomy" id="2212470"/>
    <lineage>
        <taxon>Bacteria</taxon>
        <taxon>Candidatus Eiseniibacteriota</taxon>
    </lineage>
</organism>
<feature type="domain" description="Thymidylate kinase-like" evidence="12">
    <location>
        <begin position="22"/>
        <end position="211"/>
    </location>
</feature>
<dbReference type="SUPFAM" id="SSF52540">
    <property type="entry name" value="P-loop containing nucleoside triphosphate hydrolases"/>
    <property type="match status" value="1"/>
</dbReference>
<dbReference type="Gene3D" id="3.40.50.300">
    <property type="entry name" value="P-loop containing nucleotide triphosphate hydrolases"/>
    <property type="match status" value="1"/>
</dbReference>
<dbReference type="GO" id="GO:0004798">
    <property type="term" value="F:dTMP kinase activity"/>
    <property type="evidence" value="ECO:0007669"/>
    <property type="project" value="UniProtKB-UniRule"/>
</dbReference>
<evidence type="ECO:0000256" key="9">
    <source>
        <dbReference type="ARBA" id="ARBA00048743"/>
    </source>
</evidence>
<keyword evidence="4 11" id="KW-0808">Transferase</keyword>
<evidence type="ECO:0000256" key="10">
    <source>
        <dbReference type="ARBA" id="ARBA00057735"/>
    </source>
</evidence>
<dbReference type="Proteomes" id="UP000547674">
    <property type="component" value="Unassembled WGS sequence"/>
</dbReference>
<evidence type="ECO:0000256" key="11">
    <source>
        <dbReference type="HAMAP-Rule" id="MF_00165"/>
    </source>
</evidence>
<evidence type="ECO:0000256" key="3">
    <source>
        <dbReference type="ARBA" id="ARBA00017144"/>
    </source>
</evidence>
<dbReference type="InterPro" id="IPR039430">
    <property type="entry name" value="Thymidylate_kin-like_dom"/>
</dbReference>
<dbReference type="GO" id="GO:0006233">
    <property type="term" value="P:dTDP biosynthetic process"/>
    <property type="evidence" value="ECO:0007669"/>
    <property type="project" value="InterPro"/>
</dbReference>
<proteinExistence type="inferred from homology"/>
<dbReference type="PANTHER" id="PTHR10344:SF4">
    <property type="entry name" value="UMP-CMP KINASE 2, MITOCHONDRIAL"/>
    <property type="match status" value="1"/>
</dbReference>
<dbReference type="EMBL" id="JABDJR010000154">
    <property type="protein sequence ID" value="NNF05919.1"/>
    <property type="molecule type" value="Genomic_DNA"/>
</dbReference>
<name>A0A7Y2E9S6_UNCEI</name>
<evidence type="ECO:0000256" key="1">
    <source>
        <dbReference type="ARBA" id="ARBA00009776"/>
    </source>
</evidence>
<sequence length="233" mass="25647">MTDDLRRETLASGKARGFFVTFEGIEGTGKSTHARELGKFLRGGGHSVVITREPGGTPLGEALRGLLLSHSENAPSGRAELFMLLAARTQHVRDVILPALNRNEIVLCDRYTDASMAYQGSGRNLGLDAVRAGNNLATGGLVPDITFLLDISFEETRRRLERRKVLDRMDQESEEFFARVRQTYLDLAQAEPDRYCVIDSGRPTAEVQNEIRTHAVAWLESNAASSASREGGE</sequence>
<dbReference type="NCBIfam" id="TIGR00041">
    <property type="entry name" value="DTMP_kinase"/>
    <property type="match status" value="1"/>
</dbReference>
<dbReference type="HAMAP" id="MF_00165">
    <property type="entry name" value="Thymidylate_kinase"/>
    <property type="match status" value="1"/>
</dbReference>
<dbReference type="InterPro" id="IPR018094">
    <property type="entry name" value="Thymidylate_kinase"/>
</dbReference>
<accession>A0A7Y2E9S6</accession>
<keyword evidence="6 11" id="KW-0547">Nucleotide-binding</keyword>
<dbReference type="AlphaFoldDB" id="A0A7Y2E9S6"/>
<comment type="catalytic activity">
    <reaction evidence="9 11">
        <text>dTMP + ATP = dTDP + ADP</text>
        <dbReference type="Rhea" id="RHEA:13517"/>
        <dbReference type="ChEBI" id="CHEBI:30616"/>
        <dbReference type="ChEBI" id="CHEBI:58369"/>
        <dbReference type="ChEBI" id="CHEBI:63528"/>
        <dbReference type="ChEBI" id="CHEBI:456216"/>
        <dbReference type="EC" id="2.7.4.9"/>
    </reaction>
</comment>
<protein>
    <recommendedName>
        <fullName evidence="3 11">Thymidylate kinase</fullName>
        <ecNumber evidence="2 11">2.7.4.9</ecNumber>
    </recommendedName>
    <alternativeName>
        <fullName evidence="11">dTMP kinase</fullName>
    </alternativeName>
</protein>
<evidence type="ECO:0000256" key="2">
    <source>
        <dbReference type="ARBA" id="ARBA00012980"/>
    </source>
</evidence>
<feature type="binding site" evidence="11">
    <location>
        <begin position="24"/>
        <end position="31"/>
    </location>
    <ligand>
        <name>ATP</name>
        <dbReference type="ChEBI" id="CHEBI:30616"/>
    </ligand>
</feature>
<evidence type="ECO:0000256" key="8">
    <source>
        <dbReference type="ARBA" id="ARBA00022840"/>
    </source>
</evidence>
<gene>
    <name evidence="11" type="primary">tmk</name>
    <name evidence="13" type="ORF">HKN21_04100</name>
</gene>
<evidence type="ECO:0000256" key="5">
    <source>
        <dbReference type="ARBA" id="ARBA00022727"/>
    </source>
</evidence>
<dbReference type="InterPro" id="IPR027417">
    <property type="entry name" value="P-loop_NTPase"/>
</dbReference>
<dbReference type="Pfam" id="PF02223">
    <property type="entry name" value="Thymidylate_kin"/>
    <property type="match status" value="1"/>
</dbReference>
<evidence type="ECO:0000256" key="4">
    <source>
        <dbReference type="ARBA" id="ARBA00022679"/>
    </source>
</evidence>
<dbReference type="GO" id="GO:0005524">
    <property type="term" value="F:ATP binding"/>
    <property type="evidence" value="ECO:0007669"/>
    <property type="project" value="UniProtKB-UniRule"/>
</dbReference>
<evidence type="ECO:0000259" key="12">
    <source>
        <dbReference type="Pfam" id="PF02223"/>
    </source>
</evidence>
<dbReference type="FunFam" id="3.40.50.300:FF:000225">
    <property type="entry name" value="Thymidylate kinase"/>
    <property type="match status" value="1"/>
</dbReference>
<keyword evidence="5 11" id="KW-0545">Nucleotide biosynthesis</keyword>
<reference evidence="13 14" key="1">
    <citation type="submission" date="2020-03" db="EMBL/GenBank/DDBJ databases">
        <title>Metabolic flexibility allows generalist bacteria to become dominant in a frequently disturbed ecosystem.</title>
        <authorList>
            <person name="Chen Y.-J."/>
            <person name="Leung P.M."/>
            <person name="Bay S.K."/>
            <person name="Hugenholtz P."/>
            <person name="Kessler A.J."/>
            <person name="Shelley G."/>
            <person name="Waite D.W."/>
            <person name="Cook P.L."/>
            <person name="Greening C."/>
        </authorList>
    </citation>
    <scope>NUCLEOTIDE SEQUENCE [LARGE SCALE GENOMIC DNA]</scope>
    <source>
        <strain evidence="13">SS_bin_28</strain>
    </source>
</reference>
<keyword evidence="8 11" id="KW-0067">ATP-binding</keyword>
<dbReference type="GO" id="GO:0006227">
    <property type="term" value="P:dUDP biosynthetic process"/>
    <property type="evidence" value="ECO:0007669"/>
    <property type="project" value="TreeGrafter"/>
</dbReference>
<dbReference type="EC" id="2.7.4.9" evidence="2 11"/>
<evidence type="ECO:0000256" key="6">
    <source>
        <dbReference type="ARBA" id="ARBA00022741"/>
    </source>
</evidence>